<dbReference type="AlphaFoldDB" id="A0A6J4LFI7"/>
<reference evidence="2" key="1">
    <citation type="submission" date="2020-02" db="EMBL/GenBank/DDBJ databases">
        <authorList>
            <person name="Meier V. D."/>
        </authorList>
    </citation>
    <scope>NUCLEOTIDE SEQUENCE</scope>
    <source>
        <strain evidence="2">AVDCRST_MAG07</strain>
    </source>
</reference>
<name>A0A6J4LFI7_9ACTN</name>
<feature type="compositionally biased region" description="Basic residues" evidence="1">
    <location>
        <begin position="325"/>
        <end position="344"/>
    </location>
</feature>
<feature type="compositionally biased region" description="Low complexity" evidence="1">
    <location>
        <begin position="190"/>
        <end position="209"/>
    </location>
</feature>
<evidence type="ECO:0000256" key="1">
    <source>
        <dbReference type="SAM" id="MobiDB-lite"/>
    </source>
</evidence>
<feature type="compositionally biased region" description="Basic residues" evidence="1">
    <location>
        <begin position="302"/>
        <end position="311"/>
    </location>
</feature>
<accession>A0A6J4LFI7</accession>
<feature type="compositionally biased region" description="Low complexity" evidence="1">
    <location>
        <begin position="124"/>
        <end position="133"/>
    </location>
</feature>
<protein>
    <submittedName>
        <fullName evidence="2">FIG022979: MoxR-like ATPases</fullName>
    </submittedName>
</protein>
<feature type="non-terminal residue" evidence="2">
    <location>
        <position position="1"/>
    </location>
</feature>
<feature type="compositionally biased region" description="Basic residues" evidence="1">
    <location>
        <begin position="53"/>
        <end position="75"/>
    </location>
</feature>
<feature type="compositionally biased region" description="Basic residues" evidence="1">
    <location>
        <begin position="89"/>
        <end position="105"/>
    </location>
</feature>
<feature type="region of interest" description="Disordered" evidence="1">
    <location>
        <begin position="301"/>
        <end position="350"/>
    </location>
</feature>
<proteinExistence type="predicted"/>
<feature type="compositionally biased region" description="Basic residues" evidence="1">
    <location>
        <begin position="112"/>
        <end position="123"/>
    </location>
</feature>
<feature type="compositionally biased region" description="Gly residues" evidence="1">
    <location>
        <begin position="34"/>
        <end position="52"/>
    </location>
</feature>
<dbReference type="EMBL" id="CADCUB010000086">
    <property type="protein sequence ID" value="CAA9329351.1"/>
    <property type="molecule type" value="Genomic_DNA"/>
</dbReference>
<feature type="compositionally biased region" description="Basic residues" evidence="1">
    <location>
        <begin position="227"/>
        <end position="251"/>
    </location>
</feature>
<feature type="non-terminal residue" evidence="2">
    <location>
        <position position="350"/>
    </location>
</feature>
<sequence>ERDPGRARPVPAGPGDLDPPGTRPRPRPPTAGRGRPGAGAGGADGAARGGRQGGHRPGRRRDRPGHRPARPRSRAARGGAGGGQDAARAGRRRLAVARHQARAVHPRPDAGRHHRLAGLRQRRLLLPGRAGLHQPAAGRRDQPHPAQDPGLAARGHGGAAGHGRRHAASAARPLRRVRDAEPGRVRRHLPAAGGPARPLPAQAQRGAALARRRGAGAGRARPGLRPARPRRSRPAAGRRSRRAGRRARRGPCRLGGAGGPRLRRRPVPGHPQQPVALARRLAARRDRPAGHGQGLGVAVLARLRHTGRRQGPRAADAAPPPGRTARGRARGRHRRRRARRRARLGPRPPV</sequence>
<feature type="region of interest" description="Disordered" evidence="1">
    <location>
        <begin position="1"/>
        <end position="273"/>
    </location>
</feature>
<organism evidence="2">
    <name type="scientific">uncultured Frankineae bacterium</name>
    <dbReference type="NCBI Taxonomy" id="437475"/>
    <lineage>
        <taxon>Bacteria</taxon>
        <taxon>Bacillati</taxon>
        <taxon>Actinomycetota</taxon>
        <taxon>Actinomycetes</taxon>
        <taxon>Frankiales</taxon>
        <taxon>environmental samples</taxon>
    </lineage>
</organism>
<gene>
    <name evidence="2" type="ORF">AVDCRST_MAG07-1704</name>
</gene>
<evidence type="ECO:0000313" key="2">
    <source>
        <dbReference type="EMBL" id="CAA9329351.1"/>
    </source>
</evidence>
<feature type="compositionally biased region" description="Low complexity" evidence="1">
    <location>
        <begin position="7"/>
        <end position="20"/>
    </location>
</feature>